<evidence type="ECO:0008006" key="4">
    <source>
        <dbReference type="Google" id="ProtNLM"/>
    </source>
</evidence>
<feature type="transmembrane region" description="Helical" evidence="1">
    <location>
        <begin position="485"/>
        <end position="507"/>
    </location>
</feature>
<organism evidence="2 3">
    <name type="scientific">Candidatus Gottesmanbacteria bacterium GW2011_GWB1_44_11c</name>
    <dbReference type="NCBI Taxonomy" id="1618447"/>
    <lineage>
        <taxon>Bacteria</taxon>
        <taxon>Candidatus Gottesmaniibacteriota</taxon>
    </lineage>
</organism>
<feature type="transmembrane region" description="Helical" evidence="1">
    <location>
        <begin position="432"/>
        <end position="450"/>
    </location>
</feature>
<accession>A0A0G1GWD7</accession>
<feature type="transmembrane region" description="Helical" evidence="1">
    <location>
        <begin position="459"/>
        <end position="479"/>
    </location>
</feature>
<feature type="transmembrane region" description="Helical" evidence="1">
    <location>
        <begin position="69"/>
        <end position="90"/>
    </location>
</feature>
<feature type="transmembrane region" description="Helical" evidence="1">
    <location>
        <begin position="289"/>
        <end position="307"/>
    </location>
</feature>
<keyword evidence="1" id="KW-1133">Transmembrane helix</keyword>
<gene>
    <name evidence="2" type="ORF">UW22_C0003G0017</name>
</gene>
<feature type="transmembrane region" description="Helical" evidence="1">
    <location>
        <begin position="171"/>
        <end position="189"/>
    </location>
</feature>
<proteinExistence type="predicted"/>
<feature type="transmembrane region" description="Helical" evidence="1">
    <location>
        <begin position="407"/>
        <end position="426"/>
    </location>
</feature>
<keyword evidence="1" id="KW-0472">Membrane</keyword>
<feature type="transmembrane region" description="Helical" evidence="1">
    <location>
        <begin position="35"/>
        <end position="57"/>
    </location>
</feature>
<reference evidence="2 3" key="1">
    <citation type="journal article" date="2015" name="Nature">
        <title>rRNA introns, odd ribosomes, and small enigmatic genomes across a large radiation of phyla.</title>
        <authorList>
            <person name="Brown C.T."/>
            <person name="Hug L.A."/>
            <person name="Thomas B.C."/>
            <person name="Sharon I."/>
            <person name="Castelle C.J."/>
            <person name="Singh A."/>
            <person name="Wilkins M.J."/>
            <person name="Williams K.H."/>
            <person name="Banfield J.F."/>
        </authorList>
    </citation>
    <scope>NUCLEOTIDE SEQUENCE [LARGE SCALE GENOMIC DNA]</scope>
</reference>
<evidence type="ECO:0000256" key="1">
    <source>
        <dbReference type="SAM" id="Phobius"/>
    </source>
</evidence>
<evidence type="ECO:0000313" key="2">
    <source>
        <dbReference type="EMBL" id="KKT38975.1"/>
    </source>
</evidence>
<dbReference type="EMBL" id="LCHM01000003">
    <property type="protein sequence ID" value="KKT38975.1"/>
    <property type="molecule type" value="Genomic_DNA"/>
</dbReference>
<protein>
    <recommendedName>
        <fullName evidence="4">YYY membrane protein</fullName>
    </recommendedName>
</protein>
<feature type="transmembrane region" description="Helical" evidence="1">
    <location>
        <begin position="133"/>
        <end position="150"/>
    </location>
</feature>
<feature type="transmembrane region" description="Helical" evidence="1">
    <location>
        <begin position="6"/>
        <end position="26"/>
    </location>
</feature>
<dbReference type="Proteomes" id="UP000034617">
    <property type="component" value="Unassembled WGS sequence"/>
</dbReference>
<feature type="transmembrane region" description="Helical" evidence="1">
    <location>
        <begin position="354"/>
        <end position="374"/>
    </location>
</feature>
<comment type="caution">
    <text evidence="2">The sequence shown here is derived from an EMBL/GenBank/DDBJ whole genome shotgun (WGS) entry which is preliminary data.</text>
</comment>
<dbReference type="AlphaFoldDB" id="A0A0G1GWD7"/>
<feature type="transmembrane region" description="Helical" evidence="1">
    <location>
        <begin position="102"/>
        <end position="121"/>
    </location>
</feature>
<feature type="transmembrane region" description="Helical" evidence="1">
    <location>
        <begin position="319"/>
        <end position="348"/>
    </location>
</feature>
<keyword evidence="1" id="KW-0812">Transmembrane</keyword>
<feature type="transmembrane region" description="Helical" evidence="1">
    <location>
        <begin position="223"/>
        <end position="244"/>
    </location>
</feature>
<name>A0A0G1GWD7_9BACT</name>
<feature type="transmembrane region" description="Helical" evidence="1">
    <location>
        <begin position="195"/>
        <end position="214"/>
    </location>
</feature>
<sequence>MVSNVFLISLFALYSLVTYWLGFCIIQKLMKDSPIVFRFTAAYLIGVGVSIPLTYLFSCLLSVWSSEPILWGTIATLMLCFILLIFFKKIPVFPQSISGKNLSLSDIFLVIFSFAFSFWMMGKSFRGSPDGQLFVAGNAVFDFGHMVGIIRSISWGSNIPIMSPFFAGEPFLYHFFFPFWIALWEYFGIPIVPAVTIPSSFSFASLLIMIYYVAQMIGKRGKLVGWLAVFLTLTHSTLTFWHLLFRKGISLQFLQDIWRLPSYPFAGPFDGSVISIFTTLNPYVNQRHLAYAAACGILLIVLVGRLTEEKRLNVKTGALVGSIAGLLFFWNITVSLLTGLYIIMLFLLKKTPKTIGVFVLCSIGVITVYFLPFFPHWNTVLRFLELFYKSRILISPAESYQWSWIRYFWENLGILPIVALFGFFILPKKFRYFFLPSIGMVLILCFFAVFQKTGFDQKFFSFSIIWINILAAIALAGLWKKGWLLRIMMVVLICILTVSGAADLMVIKNDFAFPLVSKDLIPVLFWVKNNTPKDAVFVSYADIIDPVALAGRKNYYGFFGNAGSTDRSLAVKDVYAGDVKTARILGVSYILAPKGKKSDFPYAVDALYFQEHAMNVYEDGNFVIYSVVK</sequence>
<evidence type="ECO:0000313" key="3">
    <source>
        <dbReference type="Proteomes" id="UP000034617"/>
    </source>
</evidence>